<comment type="cofactor">
    <cofactor evidence="1 10">
        <name>pyridoxal 5'-phosphate</name>
        <dbReference type="ChEBI" id="CHEBI:597326"/>
    </cofactor>
</comment>
<evidence type="ECO:0000256" key="9">
    <source>
        <dbReference type="ARBA" id="ARBA00050776"/>
    </source>
</evidence>
<dbReference type="FunFam" id="3.40.640.10:FF:000084">
    <property type="entry name" value="IscS-like cysteine desulfurase"/>
    <property type="match status" value="1"/>
</dbReference>
<protein>
    <recommendedName>
        <fullName evidence="3">cysteine desulfurase</fullName>
        <ecNumber evidence="3">2.8.1.7</ecNumber>
    </recommendedName>
</protein>
<dbReference type="STRING" id="1531429.JI75_03235"/>
<evidence type="ECO:0000259" key="11">
    <source>
        <dbReference type="Pfam" id="PF00266"/>
    </source>
</evidence>
<dbReference type="GO" id="GO:0046872">
    <property type="term" value="F:metal ion binding"/>
    <property type="evidence" value="ECO:0007669"/>
    <property type="project" value="UniProtKB-KW"/>
</dbReference>
<accession>A0A0A8B9K0</accession>
<keyword evidence="7" id="KW-0408">Iron</keyword>
<dbReference type="Proteomes" id="UP000031121">
    <property type="component" value="Chromosome"/>
</dbReference>
<dbReference type="SUPFAM" id="SSF53383">
    <property type="entry name" value="PLP-dependent transferases"/>
    <property type="match status" value="1"/>
</dbReference>
<gene>
    <name evidence="12" type="ORF">JI75_03235</name>
</gene>
<dbReference type="InterPro" id="IPR020578">
    <property type="entry name" value="Aminotrans_V_PyrdxlP_BS"/>
</dbReference>
<dbReference type="RefSeq" id="WP_039688695.1">
    <property type="nucleotide sequence ID" value="NZ_CP009302.1"/>
</dbReference>
<keyword evidence="13" id="KW-1185">Reference proteome</keyword>
<comment type="similarity">
    <text evidence="2">Belongs to the class-V pyridoxal-phosphate-dependent aminotransferase family. NifS/IscS subfamily.</text>
</comment>
<dbReference type="Gene3D" id="3.40.640.10">
    <property type="entry name" value="Type I PLP-dependent aspartate aminotransferase-like (Major domain)"/>
    <property type="match status" value="1"/>
</dbReference>
<dbReference type="GO" id="GO:0031071">
    <property type="term" value="F:cysteine desulfurase activity"/>
    <property type="evidence" value="ECO:0007669"/>
    <property type="project" value="UniProtKB-EC"/>
</dbReference>
<dbReference type="Pfam" id="PF00266">
    <property type="entry name" value="Aminotran_5"/>
    <property type="match status" value="1"/>
</dbReference>
<evidence type="ECO:0000256" key="7">
    <source>
        <dbReference type="ARBA" id="ARBA00023004"/>
    </source>
</evidence>
<feature type="domain" description="Aminotransferase class V" evidence="11">
    <location>
        <begin position="11"/>
        <end position="390"/>
    </location>
</feature>
<evidence type="ECO:0000313" key="13">
    <source>
        <dbReference type="Proteomes" id="UP000031121"/>
    </source>
</evidence>
<dbReference type="PIRSF" id="PIRSF005572">
    <property type="entry name" value="NifS"/>
    <property type="match status" value="1"/>
</dbReference>
<dbReference type="AlphaFoldDB" id="A0A0A8B9K0"/>
<sequence length="402" mass="42796">MAVTVSENYAYLDWAATTPLCEEAVEAMRPYLVPGRRNIALNANANSLHAPGRAAFEALEYARRSFARDINAARPSEVIFTGGATEADNTAIIGLAQAAAAQRNRARQGSFEPHIVISSIEHEAVLSPAHRLKSLGFQVTRIDPDRSGFIRPDRLAAAIGQDTVLVSIQAANSEVGSLQPVAELARIAHDHGALFHTDAVQALGKVDFDVQKLDVDAASFAAHKICGPKGVGALYVRARVPFQDYLLGGGQEAGRRSGTQNVMGIAGFAAASRAAVELRADESARQRTLRDRLYSQLASIAGVTPTVSVAPGSEDYLPNIVHVLVEGYESETLVLRLDMKGFGVSGGSACSSHSLEPSHVLKSMGVDADAAYGALRISFGRFTTEADIDGFVAALRECLDWQ</sequence>
<keyword evidence="8" id="KW-0411">Iron-sulfur</keyword>
<dbReference type="PANTHER" id="PTHR11601">
    <property type="entry name" value="CYSTEINE DESULFURYLASE FAMILY MEMBER"/>
    <property type="match status" value="1"/>
</dbReference>
<dbReference type="PANTHER" id="PTHR11601:SF34">
    <property type="entry name" value="CYSTEINE DESULFURASE"/>
    <property type="match status" value="1"/>
</dbReference>
<dbReference type="KEGG" id="cbac:JI75_03235"/>
<proteinExistence type="inferred from homology"/>
<keyword evidence="12" id="KW-0032">Aminotransferase</keyword>
<dbReference type="InterPro" id="IPR016454">
    <property type="entry name" value="Cysteine_dSase"/>
</dbReference>
<evidence type="ECO:0000256" key="5">
    <source>
        <dbReference type="ARBA" id="ARBA00022723"/>
    </source>
</evidence>
<dbReference type="OrthoDB" id="9808002at2"/>
<evidence type="ECO:0000256" key="8">
    <source>
        <dbReference type="ARBA" id="ARBA00023014"/>
    </source>
</evidence>
<name>A0A0A8B9K0_9ACTN</name>
<dbReference type="PROSITE" id="PS00595">
    <property type="entry name" value="AA_TRANSFER_CLASS_5"/>
    <property type="match status" value="1"/>
</dbReference>
<evidence type="ECO:0000256" key="4">
    <source>
        <dbReference type="ARBA" id="ARBA00022679"/>
    </source>
</evidence>
<evidence type="ECO:0000256" key="6">
    <source>
        <dbReference type="ARBA" id="ARBA00022898"/>
    </source>
</evidence>
<dbReference type="GO" id="GO:0008483">
    <property type="term" value="F:transaminase activity"/>
    <property type="evidence" value="ECO:0007669"/>
    <property type="project" value="UniProtKB-KW"/>
</dbReference>
<evidence type="ECO:0000256" key="1">
    <source>
        <dbReference type="ARBA" id="ARBA00001933"/>
    </source>
</evidence>
<dbReference type="GO" id="GO:0051536">
    <property type="term" value="F:iron-sulfur cluster binding"/>
    <property type="evidence" value="ECO:0007669"/>
    <property type="project" value="UniProtKB-KW"/>
</dbReference>
<dbReference type="EC" id="2.8.1.7" evidence="3"/>
<reference evidence="12 13" key="2">
    <citation type="journal article" date="2015" name="Genome Announc.">
        <title>Complete Genome Sequence of Coriobacteriaceae Strain 68-1-3, a Novel Mucus-Degrading Isolate from the Swine Intestinal Tract.</title>
        <authorList>
            <person name="Looft T."/>
            <person name="Bayles D.O."/>
            <person name="Alt D.P."/>
            <person name="Stanton T.B."/>
        </authorList>
    </citation>
    <scope>NUCLEOTIDE SEQUENCE [LARGE SCALE GENOMIC DNA]</scope>
    <source>
        <strain evidence="12 13">68-1-3</strain>
    </source>
</reference>
<evidence type="ECO:0000313" key="12">
    <source>
        <dbReference type="EMBL" id="AJC11827.1"/>
    </source>
</evidence>
<dbReference type="InterPro" id="IPR015422">
    <property type="entry name" value="PyrdxlP-dep_Trfase_small"/>
</dbReference>
<reference evidence="13" key="1">
    <citation type="submission" date="2014-08" db="EMBL/GenBank/DDBJ databases">
        <title>Coriobacteriaceae sp. complete genome.</title>
        <authorList>
            <person name="Looft T."/>
            <person name="Bayles D.O."/>
            <person name="Stanton T.B."/>
        </authorList>
    </citation>
    <scope>NUCLEOTIDE SEQUENCE [LARGE SCALE GENOMIC DNA]</scope>
    <source>
        <strain evidence="13">68-1-3</strain>
    </source>
</reference>
<dbReference type="InterPro" id="IPR015421">
    <property type="entry name" value="PyrdxlP-dep_Trfase_major"/>
</dbReference>
<organism evidence="12 13">
    <name type="scientific">Berryella intestinalis</name>
    <dbReference type="NCBI Taxonomy" id="1531429"/>
    <lineage>
        <taxon>Bacteria</taxon>
        <taxon>Bacillati</taxon>
        <taxon>Actinomycetota</taxon>
        <taxon>Coriobacteriia</taxon>
        <taxon>Eggerthellales</taxon>
        <taxon>Eggerthellaceae</taxon>
        <taxon>Berryella</taxon>
    </lineage>
</organism>
<dbReference type="Gene3D" id="1.10.260.50">
    <property type="match status" value="1"/>
</dbReference>
<evidence type="ECO:0000256" key="2">
    <source>
        <dbReference type="ARBA" id="ARBA00006490"/>
    </source>
</evidence>
<dbReference type="Gene3D" id="3.90.1150.10">
    <property type="entry name" value="Aspartate Aminotransferase, domain 1"/>
    <property type="match status" value="1"/>
</dbReference>
<comment type="catalytic activity">
    <reaction evidence="9">
        <text>(sulfur carrier)-H + L-cysteine = (sulfur carrier)-SH + L-alanine</text>
        <dbReference type="Rhea" id="RHEA:43892"/>
        <dbReference type="Rhea" id="RHEA-COMP:14737"/>
        <dbReference type="Rhea" id="RHEA-COMP:14739"/>
        <dbReference type="ChEBI" id="CHEBI:29917"/>
        <dbReference type="ChEBI" id="CHEBI:35235"/>
        <dbReference type="ChEBI" id="CHEBI:57972"/>
        <dbReference type="ChEBI" id="CHEBI:64428"/>
        <dbReference type="EC" id="2.8.1.7"/>
    </reaction>
</comment>
<evidence type="ECO:0000256" key="3">
    <source>
        <dbReference type="ARBA" id="ARBA00012239"/>
    </source>
</evidence>
<keyword evidence="5" id="KW-0479">Metal-binding</keyword>
<keyword evidence="6" id="KW-0663">Pyridoxal phosphate</keyword>
<dbReference type="InterPro" id="IPR015424">
    <property type="entry name" value="PyrdxlP-dep_Trfase"/>
</dbReference>
<dbReference type="EMBL" id="CP009302">
    <property type="protein sequence ID" value="AJC11827.1"/>
    <property type="molecule type" value="Genomic_DNA"/>
</dbReference>
<evidence type="ECO:0000256" key="10">
    <source>
        <dbReference type="RuleBase" id="RU004504"/>
    </source>
</evidence>
<keyword evidence="4 12" id="KW-0808">Transferase</keyword>
<dbReference type="HOGENOM" id="CLU_003433_0_0_11"/>
<dbReference type="InterPro" id="IPR000192">
    <property type="entry name" value="Aminotrans_V_dom"/>
</dbReference>